<dbReference type="EMBL" id="GG662522">
    <property type="protein sequence ID" value="EAR85103.1"/>
    <property type="molecule type" value="Genomic_DNA"/>
</dbReference>
<dbReference type="InParanoid" id="I7MCX5"/>
<keyword evidence="2" id="KW-1185">Reference proteome</keyword>
<evidence type="ECO:0000313" key="2">
    <source>
        <dbReference type="Proteomes" id="UP000009168"/>
    </source>
</evidence>
<accession>I7MCX5</accession>
<dbReference type="GeneID" id="7827383"/>
<dbReference type="AlphaFoldDB" id="I7MCX5"/>
<organism evidence="1 2">
    <name type="scientific">Tetrahymena thermophila (strain SB210)</name>
    <dbReference type="NCBI Taxonomy" id="312017"/>
    <lineage>
        <taxon>Eukaryota</taxon>
        <taxon>Sar</taxon>
        <taxon>Alveolata</taxon>
        <taxon>Ciliophora</taxon>
        <taxon>Intramacronucleata</taxon>
        <taxon>Oligohymenophorea</taxon>
        <taxon>Hymenostomatida</taxon>
        <taxon>Tetrahymenina</taxon>
        <taxon>Tetrahymenidae</taxon>
        <taxon>Tetrahymena</taxon>
    </lineage>
</organism>
<dbReference type="HOGENOM" id="CLU_576840_0_0_1"/>
<dbReference type="Proteomes" id="UP000009168">
    <property type="component" value="Unassembled WGS sequence"/>
</dbReference>
<sequence length="474" mass="55073">MNSSIKMTFKPFEYQLIQKKPSSKDSFTNLSKKINKAKKSKKICKESSQKNCQRDEAELYVLQGNVVIDINTLFQKTNQLNQLVYESQYDGQLLYNNSSKKTERIQSPKIQNTASYFFYQNMQNYGGIISAVEYFKRSDTLEVMYDSMVEGFYLNQFQAVISNLQEYCQKSSQFSNNSQMAALQSQLIKYQEIISQNQSVNDNDAAVRNQLFDVSMKIAHQYLIEINGKQGQIDLNYFPQFHNYKTSLSSFDTEKAHNNQLFFYNGLKRTEYGYSIDRKGLNKNLIDLLNIGEEVLQQVILRKGFINFLTADSNLKLLQFDLESRIILSQQFASKTCDLSSIKGRRISAEIITLDLMYIPCEIVVDLIQISFGNESWSQNYLMLFYIEISESEQQRIKCLREQSSSLKNISQQQQQQQHQQQQSIHMHFQNCLEGINTDILYDQGYSNLSETFINNFYPDQSYQSSFSSINGPN</sequence>
<gene>
    <name evidence="1" type="ORF">TTHERM_00530610</name>
</gene>
<protein>
    <submittedName>
        <fullName evidence="1">Uncharacterized protein</fullName>
    </submittedName>
</protein>
<dbReference type="RefSeq" id="XP_001032766.1">
    <property type="nucleotide sequence ID" value="XM_001032766.1"/>
</dbReference>
<name>I7MCX5_TETTS</name>
<dbReference type="KEGG" id="tet:TTHERM_00530610"/>
<proteinExistence type="predicted"/>
<reference evidence="2" key="1">
    <citation type="journal article" date="2006" name="PLoS Biol.">
        <title>Macronuclear genome sequence of the ciliate Tetrahymena thermophila, a model eukaryote.</title>
        <authorList>
            <person name="Eisen J.A."/>
            <person name="Coyne R.S."/>
            <person name="Wu M."/>
            <person name="Wu D."/>
            <person name="Thiagarajan M."/>
            <person name="Wortman J.R."/>
            <person name="Badger J.H."/>
            <person name="Ren Q."/>
            <person name="Amedeo P."/>
            <person name="Jones K.M."/>
            <person name="Tallon L.J."/>
            <person name="Delcher A.L."/>
            <person name="Salzberg S.L."/>
            <person name="Silva J.C."/>
            <person name="Haas B.J."/>
            <person name="Majoros W.H."/>
            <person name="Farzad M."/>
            <person name="Carlton J.M."/>
            <person name="Smith R.K. Jr."/>
            <person name="Garg J."/>
            <person name="Pearlman R.E."/>
            <person name="Karrer K.M."/>
            <person name="Sun L."/>
            <person name="Manning G."/>
            <person name="Elde N.C."/>
            <person name="Turkewitz A.P."/>
            <person name="Asai D.J."/>
            <person name="Wilkes D.E."/>
            <person name="Wang Y."/>
            <person name="Cai H."/>
            <person name="Collins K."/>
            <person name="Stewart B.A."/>
            <person name="Lee S.R."/>
            <person name="Wilamowska K."/>
            <person name="Weinberg Z."/>
            <person name="Ruzzo W.L."/>
            <person name="Wloga D."/>
            <person name="Gaertig J."/>
            <person name="Frankel J."/>
            <person name="Tsao C.-C."/>
            <person name="Gorovsky M.A."/>
            <person name="Keeling P.J."/>
            <person name="Waller R.F."/>
            <person name="Patron N.J."/>
            <person name="Cherry J.M."/>
            <person name="Stover N.A."/>
            <person name="Krieger C.J."/>
            <person name="del Toro C."/>
            <person name="Ryder H.F."/>
            <person name="Williamson S.C."/>
            <person name="Barbeau R.A."/>
            <person name="Hamilton E.P."/>
            <person name="Orias E."/>
        </authorList>
    </citation>
    <scope>NUCLEOTIDE SEQUENCE [LARGE SCALE GENOMIC DNA]</scope>
    <source>
        <strain evidence="2">SB210</strain>
    </source>
</reference>
<evidence type="ECO:0000313" key="1">
    <source>
        <dbReference type="EMBL" id="EAR85103.1"/>
    </source>
</evidence>